<dbReference type="Proteomes" id="UP000320888">
    <property type="component" value="Unassembled WGS sequence"/>
</dbReference>
<evidence type="ECO:0000313" key="3">
    <source>
        <dbReference type="Proteomes" id="UP000320888"/>
    </source>
</evidence>
<dbReference type="InterPro" id="IPR000994">
    <property type="entry name" value="Pept_M24"/>
</dbReference>
<dbReference type="InterPro" id="IPR050659">
    <property type="entry name" value="Peptidase_M24B"/>
</dbReference>
<keyword evidence="2" id="KW-0031">Aminopeptidase</keyword>
<evidence type="ECO:0000313" key="2">
    <source>
        <dbReference type="EMBL" id="TSB37802.1"/>
    </source>
</evidence>
<name>A0A553Z8M5_9ACTN</name>
<dbReference type="Pfam" id="PF00557">
    <property type="entry name" value="Peptidase_M24"/>
    <property type="match status" value="1"/>
</dbReference>
<dbReference type="SUPFAM" id="SSF55920">
    <property type="entry name" value="Creatinase/aminopeptidase"/>
    <property type="match status" value="1"/>
</dbReference>
<evidence type="ECO:0000259" key="1">
    <source>
        <dbReference type="Pfam" id="PF00557"/>
    </source>
</evidence>
<proteinExistence type="predicted"/>
<reference evidence="2 3" key="1">
    <citation type="submission" date="2019-07" db="EMBL/GenBank/DDBJ databases">
        <title>Draft genome for Streptomyces benahoarensis MZ03-48.</title>
        <authorList>
            <person name="Gonzalez-Pimentel J.L."/>
        </authorList>
    </citation>
    <scope>NUCLEOTIDE SEQUENCE [LARGE SCALE GENOMIC DNA]</scope>
    <source>
        <strain evidence="2 3">MZ03-48</strain>
    </source>
</reference>
<keyword evidence="3" id="KW-1185">Reference proteome</keyword>
<dbReference type="AlphaFoldDB" id="A0A553Z8M5"/>
<dbReference type="InterPro" id="IPR036005">
    <property type="entry name" value="Creatinase/aminopeptidase-like"/>
</dbReference>
<gene>
    <name evidence="2" type="ORF">FNZ23_17895</name>
</gene>
<accession>A0A553Z8M5</accession>
<dbReference type="CDD" id="cd01066">
    <property type="entry name" value="APP_MetAP"/>
    <property type="match status" value="1"/>
</dbReference>
<dbReference type="PANTHER" id="PTHR46112">
    <property type="entry name" value="AMINOPEPTIDASE"/>
    <property type="match status" value="1"/>
</dbReference>
<dbReference type="RefSeq" id="WP_143941216.1">
    <property type="nucleotide sequence ID" value="NZ_VKLS01000225.1"/>
</dbReference>
<keyword evidence="2" id="KW-0378">Hydrolase</keyword>
<dbReference type="PANTHER" id="PTHR46112:SF3">
    <property type="entry name" value="AMINOPEPTIDASE YPDF"/>
    <property type="match status" value="1"/>
</dbReference>
<comment type="caution">
    <text evidence="2">The sequence shown here is derived from an EMBL/GenBank/DDBJ whole genome shotgun (WGS) entry which is preliminary data.</text>
</comment>
<organism evidence="2 3">
    <name type="scientific">Streptomyces benahoarensis</name>
    <dbReference type="NCBI Taxonomy" id="2595054"/>
    <lineage>
        <taxon>Bacteria</taxon>
        <taxon>Bacillati</taxon>
        <taxon>Actinomycetota</taxon>
        <taxon>Actinomycetes</taxon>
        <taxon>Kitasatosporales</taxon>
        <taxon>Streptomycetaceae</taxon>
        <taxon>Streptomyces</taxon>
    </lineage>
</organism>
<dbReference type="EMBL" id="VKLS01000225">
    <property type="protein sequence ID" value="TSB37802.1"/>
    <property type="molecule type" value="Genomic_DNA"/>
</dbReference>
<sequence>MTQEAGTQDRGSGTAEESARATALLAAQGQAAALFAEIGSRGLVAPGRGEREVSDAVRDLAHEMFGVRRYWHKRIVRSGPNTLQPYRQNPPDRIIAEDDIVFCDFGPLFEEWEADFGRTFVLGDDPVKHRLRDDLPVLFEAGRRHFAARPDITGEELYAEVVRLAEAAGWGFGGPHSGHLLGEFPHEKVDGAETDSYIAPGSARPMRRTDGQGRRCHWILEIHLVDRERGFGGFHEELLDLGHDVPA</sequence>
<keyword evidence="2" id="KW-0645">Protease</keyword>
<protein>
    <submittedName>
        <fullName evidence="2">Aminopeptidase P family protein</fullName>
    </submittedName>
</protein>
<dbReference type="OrthoDB" id="8418909at2"/>
<dbReference type="Gene3D" id="3.90.230.10">
    <property type="entry name" value="Creatinase/methionine aminopeptidase superfamily"/>
    <property type="match status" value="1"/>
</dbReference>
<feature type="domain" description="Peptidase M24" evidence="1">
    <location>
        <begin position="26"/>
        <end position="188"/>
    </location>
</feature>
<dbReference type="GO" id="GO:0004177">
    <property type="term" value="F:aminopeptidase activity"/>
    <property type="evidence" value="ECO:0007669"/>
    <property type="project" value="UniProtKB-KW"/>
</dbReference>